<evidence type="ECO:0000313" key="3">
    <source>
        <dbReference type="Proteomes" id="UP001161247"/>
    </source>
</evidence>
<organism evidence="2 3">
    <name type="scientific">Oldenlandia corymbosa var. corymbosa</name>
    <dbReference type="NCBI Taxonomy" id="529605"/>
    <lineage>
        <taxon>Eukaryota</taxon>
        <taxon>Viridiplantae</taxon>
        <taxon>Streptophyta</taxon>
        <taxon>Embryophyta</taxon>
        <taxon>Tracheophyta</taxon>
        <taxon>Spermatophyta</taxon>
        <taxon>Magnoliopsida</taxon>
        <taxon>eudicotyledons</taxon>
        <taxon>Gunneridae</taxon>
        <taxon>Pentapetalae</taxon>
        <taxon>asterids</taxon>
        <taxon>lamiids</taxon>
        <taxon>Gentianales</taxon>
        <taxon>Rubiaceae</taxon>
        <taxon>Rubioideae</taxon>
        <taxon>Spermacoceae</taxon>
        <taxon>Hedyotis-Oldenlandia complex</taxon>
        <taxon>Oldenlandia</taxon>
    </lineage>
</organism>
<feature type="compositionally biased region" description="Basic and acidic residues" evidence="1">
    <location>
        <begin position="50"/>
        <end position="62"/>
    </location>
</feature>
<feature type="region of interest" description="Disordered" evidence="1">
    <location>
        <begin position="1"/>
        <end position="22"/>
    </location>
</feature>
<gene>
    <name evidence="2" type="ORF">OLC1_LOCUS24382</name>
</gene>
<dbReference type="AlphaFoldDB" id="A0AAV1EFS3"/>
<dbReference type="PANTHER" id="PTHR36410">
    <property type="entry name" value="EXPRESSED PROTEIN"/>
    <property type="match status" value="1"/>
</dbReference>
<sequence length="127" mass="14276">MLNALRSLKPPSPVPVFSPKNPYNFTSRNKTCGIRFQQTAATGNQEDMEKDQSQMKHPREESMASFGEGYATRSDEEGFGGVYGGNQELPKKDEEKHVHEKVPDFDTSQGSEVKEKEKARHQKESAT</sequence>
<evidence type="ECO:0000256" key="1">
    <source>
        <dbReference type="SAM" id="MobiDB-lite"/>
    </source>
</evidence>
<keyword evidence="3" id="KW-1185">Reference proteome</keyword>
<protein>
    <submittedName>
        <fullName evidence="2">OLC1v1020130C1</fullName>
    </submittedName>
</protein>
<dbReference type="EMBL" id="OX459126">
    <property type="protein sequence ID" value="CAI9118543.1"/>
    <property type="molecule type" value="Genomic_DNA"/>
</dbReference>
<accession>A0AAV1EFS3</accession>
<dbReference type="PANTHER" id="PTHR36410:SF1">
    <property type="entry name" value="EXPRESSED PROTEIN"/>
    <property type="match status" value="1"/>
</dbReference>
<dbReference type="Proteomes" id="UP001161247">
    <property type="component" value="Chromosome 9"/>
</dbReference>
<feature type="compositionally biased region" description="Basic and acidic residues" evidence="1">
    <location>
        <begin position="89"/>
        <end position="104"/>
    </location>
</feature>
<feature type="region of interest" description="Disordered" evidence="1">
    <location>
        <begin position="40"/>
        <end position="127"/>
    </location>
</feature>
<name>A0AAV1EFS3_OLDCO</name>
<feature type="compositionally biased region" description="Basic and acidic residues" evidence="1">
    <location>
        <begin position="112"/>
        <end position="127"/>
    </location>
</feature>
<evidence type="ECO:0000313" key="2">
    <source>
        <dbReference type="EMBL" id="CAI9118543.1"/>
    </source>
</evidence>
<reference evidence="2" key="1">
    <citation type="submission" date="2023-03" db="EMBL/GenBank/DDBJ databases">
        <authorList>
            <person name="Julca I."/>
        </authorList>
    </citation>
    <scope>NUCLEOTIDE SEQUENCE</scope>
</reference>
<proteinExistence type="predicted"/>